<keyword evidence="1" id="KW-0805">Transcription regulation</keyword>
<dbReference type="GO" id="GO:0000978">
    <property type="term" value="F:RNA polymerase II cis-regulatory region sequence-specific DNA binding"/>
    <property type="evidence" value="ECO:0007669"/>
    <property type="project" value="TreeGrafter"/>
</dbReference>
<dbReference type="InterPro" id="IPR008917">
    <property type="entry name" value="TF_DNA-bd_sf"/>
</dbReference>
<feature type="region of interest" description="Disordered" evidence="4">
    <location>
        <begin position="256"/>
        <end position="308"/>
    </location>
</feature>
<dbReference type="Pfam" id="PF03131">
    <property type="entry name" value="bZIP_Maf"/>
    <property type="match status" value="1"/>
</dbReference>
<keyword evidence="3" id="KW-0804">Transcription</keyword>
<evidence type="ECO:0000256" key="2">
    <source>
        <dbReference type="ARBA" id="ARBA00023125"/>
    </source>
</evidence>
<dbReference type="SUPFAM" id="SSF47454">
    <property type="entry name" value="A DNA-binding domain in eukaryotic transcription factors"/>
    <property type="match status" value="1"/>
</dbReference>
<dbReference type="InterPro" id="IPR004826">
    <property type="entry name" value="bZIP_Maf"/>
</dbReference>
<evidence type="ECO:0000256" key="3">
    <source>
        <dbReference type="ARBA" id="ARBA00023163"/>
    </source>
</evidence>
<dbReference type="Proteomes" id="UP001152795">
    <property type="component" value="Unassembled WGS sequence"/>
</dbReference>
<feature type="compositionally biased region" description="Low complexity" evidence="4">
    <location>
        <begin position="292"/>
        <end position="302"/>
    </location>
</feature>
<evidence type="ECO:0000256" key="1">
    <source>
        <dbReference type="ARBA" id="ARBA00023015"/>
    </source>
</evidence>
<dbReference type="PANTHER" id="PTHR10129:SF50">
    <property type="entry name" value="BZIP DOMAIN-CONTAINING PROTEIN"/>
    <property type="match status" value="1"/>
</dbReference>
<evidence type="ECO:0000256" key="4">
    <source>
        <dbReference type="SAM" id="MobiDB-lite"/>
    </source>
</evidence>
<dbReference type="InterPro" id="IPR046347">
    <property type="entry name" value="bZIP_sf"/>
</dbReference>
<dbReference type="EMBL" id="CACRXK020007931">
    <property type="protein sequence ID" value="CAB4013567.1"/>
    <property type="molecule type" value="Genomic_DNA"/>
</dbReference>
<name>A0A6S7I8N6_PARCT</name>
<dbReference type="SMART" id="SM00338">
    <property type="entry name" value="BRLZ"/>
    <property type="match status" value="1"/>
</dbReference>
<keyword evidence="2" id="KW-0238">DNA-binding</keyword>
<dbReference type="SUPFAM" id="SSF57959">
    <property type="entry name" value="Leucine zipper domain"/>
    <property type="match status" value="1"/>
</dbReference>
<evidence type="ECO:0000313" key="6">
    <source>
        <dbReference type="Proteomes" id="UP001152795"/>
    </source>
</evidence>
<reference evidence="5" key="1">
    <citation type="submission" date="2020-04" db="EMBL/GenBank/DDBJ databases">
        <authorList>
            <person name="Alioto T."/>
            <person name="Alioto T."/>
            <person name="Gomez Garrido J."/>
        </authorList>
    </citation>
    <scope>NUCLEOTIDE SEQUENCE</scope>
    <source>
        <strain evidence="5">A484AB</strain>
    </source>
</reference>
<dbReference type="Gene3D" id="1.20.5.170">
    <property type="match status" value="1"/>
</dbReference>
<dbReference type="GO" id="GO:0005634">
    <property type="term" value="C:nucleus"/>
    <property type="evidence" value="ECO:0007669"/>
    <property type="project" value="TreeGrafter"/>
</dbReference>
<protein>
    <submittedName>
        <fullName evidence="5">Transcription factor</fullName>
    </submittedName>
</protein>
<dbReference type="PANTHER" id="PTHR10129">
    <property type="entry name" value="TRANSCRIPTION FACTOR MAF"/>
    <property type="match status" value="1"/>
</dbReference>
<dbReference type="OrthoDB" id="5990467at2759"/>
<comment type="caution">
    <text evidence="5">The sequence shown here is derived from an EMBL/GenBank/DDBJ whole genome shotgun (WGS) entry which is preliminary data.</text>
</comment>
<gene>
    <name evidence="5" type="ORF">PACLA_8A021430</name>
</gene>
<dbReference type="InterPro" id="IPR004827">
    <property type="entry name" value="bZIP"/>
</dbReference>
<dbReference type="AlphaFoldDB" id="A0A6S7I8N6"/>
<proteinExistence type="predicted"/>
<dbReference type="InterPro" id="IPR024874">
    <property type="entry name" value="Transcription_factor_Maf_fam"/>
</dbReference>
<sequence>MEEPQSLDCNSIVNYKLDFDVSQLDTQSFHADKSDYSKILEDEMNNNNGTEKTPFQDLTSDWLNDFTSVGNGERFGCIDVDINEMVIGASEGFPDKTDSEDFANGLSISHLNNWIVDTPLDKLLENPTGFTGREAADTNNGQIIGEDFVLSNLDHLMNETNKISPKRRKATETLTNSDEIDSFMEAFDETEQDILDRPVELLNFGMRKPTQSDLVGLGGELKNMECIQPDPKLKRTKLSDTMGAAEFITTNLASSKTRMQLSSEAGRGRNRNAKTRNRRSETRFPTDFEDLSPVSSPEAEVPSSPPINTNEYIADYELMTLDTKELNRRVKYLPKTVVQDIKHRRRTLKNRGYARSCREKKIDETSSLQKSNTDLENELACISLELNVVKMQCNEWKRKYEQLASACVKRVRGIKH</sequence>
<keyword evidence="6" id="KW-1185">Reference proteome</keyword>
<feature type="compositionally biased region" description="Basic residues" evidence="4">
    <location>
        <begin position="268"/>
        <end position="277"/>
    </location>
</feature>
<evidence type="ECO:0000313" key="5">
    <source>
        <dbReference type="EMBL" id="CAB4013567.1"/>
    </source>
</evidence>
<accession>A0A6S7I8N6</accession>
<dbReference type="GO" id="GO:0000981">
    <property type="term" value="F:DNA-binding transcription factor activity, RNA polymerase II-specific"/>
    <property type="evidence" value="ECO:0007669"/>
    <property type="project" value="TreeGrafter"/>
</dbReference>
<organism evidence="5 6">
    <name type="scientific">Paramuricea clavata</name>
    <name type="common">Red gorgonian</name>
    <name type="synonym">Violescent sea-whip</name>
    <dbReference type="NCBI Taxonomy" id="317549"/>
    <lineage>
        <taxon>Eukaryota</taxon>
        <taxon>Metazoa</taxon>
        <taxon>Cnidaria</taxon>
        <taxon>Anthozoa</taxon>
        <taxon>Octocorallia</taxon>
        <taxon>Malacalcyonacea</taxon>
        <taxon>Plexauridae</taxon>
        <taxon>Paramuricea</taxon>
    </lineage>
</organism>